<proteinExistence type="predicted"/>
<evidence type="ECO:0000313" key="4">
    <source>
        <dbReference type="EMBL" id="KZS43514.1"/>
    </source>
</evidence>
<dbReference type="EMBL" id="LWMH01000002">
    <property type="protein sequence ID" value="KZS43514.1"/>
    <property type="molecule type" value="Genomic_DNA"/>
</dbReference>
<gene>
    <name evidence="4" type="ORF">AWU65_25770</name>
</gene>
<keyword evidence="2" id="KW-0732">Signal</keyword>
<feature type="domain" description="Glucose/Sorbosone dehydrogenase" evidence="3">
    <location>
        <begin position="57"/>
        <end position="353"/>
    </location>
</feature>
<reference evidence="4" key="1">
    <citation type="journal article" date="2016" name="Genome Announc.">
        <title>Draft genomes of two strains of Paenibacillus glucanolyticus with capability to degrade lignocellulose.</title>
        <authorList>
            <person name="Mathews S.L."/>
            <person name="Pawlak J."/>
            <person name="Grunden A.M."/>
        </authorList>
    </citation>
    <scope>NUCLEOTIDE SEQUENCE [LARGE SCALE GENOMIC DNA]</scope>
    <source>
        <strain evidence="4">SLM1</strain>
    </source>
</reference>
<sequence length="367" mass="40357">MKRTTIGIMLAAILLTVTACTSPSSPSTEGERQEQEQEVSREEKSPDTPYQVLAEQLKTPWAIDFDGETIYISERGGNIVQIQDGEFNRQTVHTEKPVAQIGEGGFLGFVLAPDFKESRRAFAYHSYDQDGSIMNRLVLLEQKGNEWTEAESFIEKIPGSNVHNGGRIAIGPDNHLYVTTGDSGEGELAQNQENLAGKILRLTLDGKIPENNPTAGSYVFTLGHRNSQGLAWNSEGEFYSSEHGPSGTPGGHDEINEITAGSNYGWPEILGDEQQEGLKTPVYHSGDSAIAPSGIAFDEEDQMYVATLRGQKLYRFQPESTSLDVVLEDEGRLRDVKVYNGKIYVITNNTDGRGVPSDNDDRLLVLE</sequence>
<comment type="caution">
    <text evidence="4">The sequence shown here is derived from an EMBL/GenBank/DDBJ whole genome shotgun (WGS) entry which is preliminary data.</text>
</comment>
<dbReference type="InterPro" id="IPR011041">
    <property type="entry name" value="Quinoprot_gluc/sorb_DH_b-prop"/>
</dbReference>
<feature type="region of interest" description="Disordered" evidence="1">
    <location>
        <begin position="21"/>
        <end position="49"/>
    </location>
</feature>
<dbReference type="PANTHER" id="PTHR19328">
    <property type="entry name" value="HEDGEHOG-INTERACTING PROTEIN"/>
    <property type="match status" value="1"/>
</dbReference>
<dbReference type="OrthoDB" id="9770043at2"/>
<dbReference type="STRING" id="59843.A3958_24390"/>
<accession>A0A163DZP2</accession>
<feature type="compositionally biased region" description="Basic and acidic residues" evidence="1">
    <location>
        <begin position="29"/>
        <end position="46"/>
    </location>
</feature>
<keyword evidence="5" id="KW-1185">Reference proteome</keyword>
<organism evidence="4 5">
    <name type="scientific">Paenibacillus glucanolyticus</name>
    <dbReference type="NCBI Taxonomy" id="59843"/>
    <lineage>
        <taxon>Bacteria</taxon>
        <taxon>Bacillati</taxon>
        <taxon>Bacillota</taxon>
        <taxon>Bacilli</taxon>
        <taxon>Bacillales</taxon>
        <taxon>Paenibacillaceae</taxon>
        <taxon>Paenibacillus</taxon>
    </lineage>
</organism>
<name>A0A163DZP2_9BACL</name>
<dbReference type="Proteomes" id="UP000076796">
    <property type="component" value="Unassembled WGS sequence"/>
</dbReference>
<dbReference type="InterPro" id="IPR012938">
    <property type="entry name" value="Glc/Sorbosone_DH"/>
</dbReference>
<protein>
    <submittedName>
        <fullName evidence="4">Quinoprotein glucose dehydrogenase</fullName>
    </submittedName>
</protein>
<evidence type="ECO:0000256" key="2">
    <source>
        <dbReference type="SAM" id="SignalP"/>
    </source>
</evidence>
<evidence type="ECO:0000259" key="3">
    <source>
        <dbReference type="Pfam" id="PF07995"/>
    </source>
</evidence>
<dbReference type="PROSITE" id="PS51257">
    <property type="entry name" value="PROKAR_LIPOPROTEIN"/>
    <property type="match status" value="1"/>
</dbReference>
<dbReference type="GeneID" id="97554995"/>
<evidence type="ECO:0000313" key="5">
    <source>
        <dbReference type="Proteomes" id="UP000076796"/>
    </source>
</evidence>
<dbReference type="InterPro" id="IPR011042">
    <property type="entry name" value="6-blade_b-propeller_TolB-like"/>
</dbReference>
<dbReference type="AlphaFoldDB" id="A0A163DZP2"/>
<dbReference type="SUPFAM" id="SSF50952">
    <property type="entry name" value="Soluble quinoprotein glucose dehydrogenase"/>
    <property type="match status" value="1"/>
</dbReference>
<dbReference type="Pfam" id="PF07995">
    <property type="entry name" value="GSDH"/>
    <property type="match status" value="1"/>
</dbReference>
<dbReference type="PANTHER" id="PTHR19328:SF13">
    <property type="entry name" value="HIPL1 PROTEIN"/>
    <property type="match status" value="1"/>
</dbReference>
<feature type="signal peptide" evidence="2">
    <location>
        <begin position="1"/>
        <end position="19"/>
    </location>
</feature>
<feature type="chain" id="PRO_5039057599" evidence="2">
    <location>
        <begin position="20"/>
        <end position="367"/>
    </location>
</feature>
<dbReference type="RefSeq" id="WP_063479926.1">
    <property type="nucleotide sequence ID" value="NZ_CP147845.1"/>
</dbReference>
<dbReference type="Gene3D" id="2.120.10.30">
    <property type="entry name" value="TolB, C-terminal domain"/>
    <property type="match status" value="1"/>
</dbReference>
<evidence type="ECO:0000256" key="1">
    <source>
        <dbReference type="SAM" id="MobiDB-lite"/>
    </source>
</evidence>